<evidence type="ECO:0000256" key="1">
    <source>
        <dbReference type="SAM" id="MobiDB-lite"/>
    </source>
</evidence>
<sequence>MEQKILSFVSPRTAWIVLAGCVAFWLASAADLLEAPPGTPPTMTFLWLYANLMLALASTLVAVGAVAVLVLHRRAAAGNQPTVNIPADEDAEPSDSADAPSAVQAAVLPAGEHTPSAPFRLASRLRDRAQRR</sequence>
<keyword evidence="2" id="KW-0472">Membrane</keyword>
<gene>
    <name evidence="3" type="ORF">LJ755_05150</name>
    <name evidence="4" type="ORF">MUK71_15770</name>
</gene>
<keyword evidence="2" id="KW-1133">Transmembrane helix</keyword>
<accession>A0A9X1M6W0</accession>
<name>A0A9X1M6W0_9MICC</name>
<proteinExistence type="predicted"/>
<evidence type="ECO:0000256" key="2">
    <source>
        <dbReference type="SAM" id="Phobius"/>
    </source>
</evidence>
<dbReference type="EMBL" id="JAJFZT010000003">
    <property type="protein sequence ID" value="MCC3272116.1"/>
    <property type="molecule type" value="Genomic_DNA"/>
</dbReference>
<feature type="region of interest" description="Disordered" evidence="1">
    <location>
        <begin position="81"/>
        <end position="132"/>
    </location>
</feature>
<organism evidence="3 6">
    <name type="scientific">Arthrobacter zhangbolii</name>
    <dbReference type="NCBI Taxonomy" id="2886936"/>
    <lineage>
        <taxon>Bacteria</taxon>
        <taxon>Bacillati</taxon>
        <taxon>Actinomycetota</taxon>
        <taxon>Actinomycetes</taxon>
        <taxon>Micrococcales</taxon>
        <taxon>Micrococcaceae</taxon>
        <taxon>Arthrobacter</taxon>
    </lineage>
</organism>
<keyword evidence="2" id="KW-0812">Transmembrane</keyword>
<dbReference type="Proteomes" id="UP001155145">
    <property type="component" value="Unassembled WGS sequence"/>
</dbReference>
<dbReference type="Proteomes" id="UP000829758">
    <property type="component" value="Chromosome"/>
</dbReference>
<evidence type="ECO:0000313" key="4">
    <source>
        <dbReference type="EMBL" id="UON92010.1"/>
    </source>
</evidence>
<reference evidence="3" key="1">
    <citation type="submission" date="2021-10" db="EMBL/GenBank/DDBJ databases">
        <title>Novel species in genus Arthrobacter.</title>
        <authorList>
            <person name="Liu Y."/>
        </authorList>
    </citation>
    <scope>NUCLEOTIDE SEQUENCE</scope>
    <source>
        <strain evidence="3">Zg-Y462</strain>
        <strain evidence="5">zg-Y462</strain>
    </source>
</reference>
<keyword evidence="5" id="KW-1185">Reference proteome</keyword>
<dbReference type="RefSeq" id="WP_227928207.1">
    <property type="nucleotide sequence ID" value="NZ_CP094984.1"/>
</dbReference>
<protein>
    <recommendedName>
        <fullName evidence="7">Transmembrane protein</fullName>
    </recommendedName>
</protein>
<feature type="transmembrane region" description="Helical" evidence="2">
    <location>
        <begin position="45"/>
        <end position="71"/>
    </location>
</feature>
<evidence type="ECO:0008006" key="7">
    <source>
        <dbReference type="Google" id="ProtNLM"/>
    </source>
</evidence>
<dbReference type="AlphaFoldDB" id="A0A9X1M6W0"/>
<evidence type="ECO:0000313" key="3">
    <source>
        <dbReference type="EMBL" id="MCC3272116.1"/>
    </source>
</evidence>
<dbReference type="EMBL" id="CP094984">
    <property type="protein sequence ID" value="UON92010.1"/>
    <property type="molecule type" value="Genomic_DNA"/>
</dbReference>
<evidence type="ECO:0000313" key="5">
    <source>
        <dbReference type="Proteomes" id="UP000829758"/>
    </source>
</evidence>
<evidence type="ECO:0000313" key="6">
    <source>
        <dbReference type="Proteomes" id="UP001155145"/>
    </source>
</evidence>